<gene>
    <name evidence="1" type="primary">FOLC</name>
    <name evidence="1" type="ORF">TR119967</name>
</gene>
<name>A0A0V0J9G7_SCHSO</name>
<dbReference type="EMBL" id="GEEE01022427">
    <property type="protein sequence ID" value="JAP40798.1"/>
    <property type="molecule type" value="Transcribed_RNA"/>
</dbReference>
<organism evidence="1">
    <name type="scientific">Schistocephalus solidus</name>
    <name type="common">Tapeworm</name>
    <dbReference type="NCBI Taxonomy" id="70667"/>
    <lineage>
        <taxon>Eukaryota</taxon>
        <taxon>Metazoa</taxon>
        <taxon>Spiralia</taxon>
        <taxon>Lophotrochozoa</taxon>
        <taxon>Platyhelminthes</taxon>
        <taxon>Cestoda</taxon>
        <taxon>Eucestoda</taxon>
        <taxon>Diphyllobothriidea</taxon>
        <taxon>Diphyllobothriidae</taxon>
        <taxon>Schistocephalus</taxon>
    </lineage>
</organism>
<sequence length="101" mass="11832">MHLHEVNYCTSRSTYESVLVELNRTIYRTQELGPERVPAKRRRANLISKRFLDLCGISFTASNRRRGANSAQRPSPPPRCFHVQILGVARCHIRWNRNGRW</sequence>
<reference evidence="1" key="1">
    <citation type="submission" date="2016-01" db="EMBL/GenBank/DDBJ databases">
        <title>Reference transcriptome for the parasite Schistocephalus solidus: insights into the molecular evolution of parasitism.</title>
        <authorList>
            <person name="Hebert F.O."/>
            <person name="Grambauer S."/>
            <person name="Barber I."/>
            <person name="Landry C.R."/>
            <person name="Aubin-Horth N."/>
        </authorList>
    </citation>
    <scope>NUCLEOTIDE SEQUENCE</scope>
</reference>
<accession>A0A0V0J9G7</accession>
<evidence type="ECO:0000313" key="1">
    <source>
        <dbReference type="EMBL" id="JAP62416.1"/>
    </source>
</evidence>
<dbReference type="EMBL" id="GEEE01000809">
    <property type="protein sequence ID" value="JAP62416.1"/>
    <property type="molecule type" value="Transcribed_RNA"/>
</dbReference>
<dbReference type="AlphaFoldDB" id="A0A0V0J9G7"/>
<proteinExistence type="predicted"/>
<protein>
    <submittedName>
        <fullName evidence="1">Folylpolyglutamate synthase</fullName>
    </submittedName>
</protein>